<gene>
    <name evidence="1" type="ORF">A2Z22_00565</name>
</gene>
<dbReference type="EMBL" id="MGFS01000016">
    <property type="protein sequence ID" value="OGM11527.1"/>
    <property type="molecule type" value="Genomic_DNA"/>
</dbReference>
<dbReference type="AlphaFoldDB" id="A0A1F7X931"/>
<dbReference type="Proteomes" id="UP000177053">
    <property type="component" value="Unassembled WGS sequence"/>
</dbReference>
<evidence type="ECO:0000313" key="1">
    <source>
        <dbReference type="EMBL" id="OGM11527.1"/>
    </source>
</evidence>
<organism evidence="1 2">
    <name type="scientific">Candidatus Woesebacteria bacterium RBG_16_34_12</name>
    <dbReference type="NCBI Taxonomy" id="1802480"/>
    <lineage>
        <taxon>Bacteria</taxon>
        <taxon>Candidatus Woeseibacteriota</taxon>
    </lineage>
</organism>
<comment type="caution">
    <text evidence="1">The sequence shown here is derived from an EMBL/GenBank/DDBJ whole genome shotgun (WGS) entry which is preliminary data.</text>
</comment>
<evidence type="ECO:0000313" key="2">
    <source>
        <dbReference type="Proteomes" id="UP000177053"/>
    </source>
</evidence>
<sequence length="79" mass="8795">MAKPDEVDKGTFKIVKQPMGGGDIRLYGENMDEANMFAEAARISEENCGKHRLGGGFNTNGVNPDEIKFKKKYKGERKT</sequence>
<name>A0A1F7X931_9BACT</name>
<protein>
    <submittedName>
        <fullName evidence="1">Uncharacterized protein</fullName>
    </submittedName>
</protein>
<proteinExistence type="predicted"/>
<accession>A0A1F7X931</accession>
<reference evidence="1 2" key="1">
    <citation type="journal article" date="2016" name="Nat. Commun.">
        <title>Thousands of microbial genomes shed light on interconnected biogeochemical processes in an aquifer system.</title>
        <authorList>
            <person name="Anantharaman K."/>
            <person name="Brown C.T."/>
            <person name="Hug L.A."/>
            <person name="Sharon I."/>
            <person name="Castelle C.J."/>
            <person name="Probst A.J."/>
            <person name="Thomas B.C."/>
            <person name="Singh A."/>
            <person name="Wilkins M.J."/>
            <person name="Karaoz U."/>
            <person name="Brodie E.L."/>
            <person name="Williams K.H."/>
            <person name="Hubbard S.S."/>
            <person name="Banfield J.F."/>
        </authorList>
    </citation>
    <scope>NUCLEOTIDE SEQUENCE [LARGE SCALE GENOMIC DNA]</scope>
</reference>